<evidence type="ECO:0000256" key="1">
    <source>
        <dbReference type="SAM" id="MobiDB-lite"/>
    </source>
</evidence>
<organism evidence="2 3">
    <name type="scientific">Piloderma croceum (strain F 1598)</name>
    <dbReference type="NCBI Taxonomy" id="765440"/>
    <lineage>
        <taxon>Eukaryota</taxon>
        <taxon>Fungi</taxon>
        <taxon>Dikarya</taxon>
        <taxon>Basidiomycota</taxon>
        <taxon>Agaricomycotina</taxon>
        <taxon>Agaricomycetes</taxon>
        <taxon>Agaricomycetidae</taxon>
        <taxon>Atheliales</taxon>
        <taxon>Atheliaceae</taxon>
        <taxon>Piloderma</taxon>
    </lineage>
</organism>
<dbReference type="HOGENOM" id="CLU_1571245_0_0_1"/>
<protein>
    <submittedName>
        <fullName evidence="2">Uncharacterized protein</fullName>
    </submittedName>
</protein>
<evidence type="ECO:0000313" key="3">
    <source>
        <dbReference type="Proteomes" id="UP000054166"/>
    </source>
</evidence>
<accession>A0A0C3ABN8</accession>
<dbReference type="InParanoid" id="A0A0C3ABN8"/>
<evidence type="ECO:0000313" key="2">
    <source>
        <dbReference type="EMBL" id="KIM71188.1"/>
    </source>
</evidence>
<gene>
    <name evidence="2" type="ORF">PILCRDRAFT_805315</name>
</gene>
<dbReference type="EMBL" id="KN833421">
    <property type="protein sequence ID" value="KIM71188.1"/>
    <property type="molecule type" value="Genomic_DNA"/>
</dbReference>
<dbReference type="Proteomes" id="UP000054166">
    <property type="component" value="Unassembled WGS sequence"/>
</dbReference>
<feature type="compositionally biased region" description="Basic and acidic residues" evidence="1">
    <location>
        <begin position="99"/>
        <end position="115"/>
    </location>
</feature>
<keyword evidence="3" id="KW-1185">Reference proteome</keyword>
<reference evidence="3" key="2">
    <citation type="submission" date="2015-01" db="EMBL/GenBank/DDBJ databases">
        <title>Evolutionary Origins and Diversification of the Mycorrhizal Mutualists.</title>
        <authorList>
            <consortium name="DOE Joint Genome Institute"/>
            <consortium name="Mycorrhizal Genomics Consortium"/>
            <person name="Kohler A."/>
            <person name="Kuo A."/>
            <person name="Nagy L.G."/>
            <person name="Floudas D."/>
            <person name="Copeland A."/>
            <person name="Barry K.W."/>
            <person name="Cichocki N."/>
            <person name="Veneault-Fourrey C."/>
            <person name="LaButti K."/>
            <person name="Lindquist E.A."/>
            <person name="Lipzen A."/>
            <person name="Lundell T."/>
            <person name="Morin E."/>
            <person name="Murat C."/>
            <person name="Riley R."/>
            <person name="Ohm R."/>
            <person name="Sun H."/>
            <person name="Tunlid A."/>
            <person name="Henrissat B."/>
            <person name="Grigoriev I.V."/>
            <person name="Hibbett D.S."/>
            <person name="Martin F."/>
        </authorList>
    </citation>
    <scope>NUCLEOTIDE SEQUENCE [LARGE SCALE GENOMIC DNA]</scope>
    <source>
        <strain evidence="3">F 1598</strain>
    </source>
</reference>
<name>A0A0C3ABN8_PILCF</name>
<feature type="region of interest" description="Disordered" evidence="1">
    <location>
        <begin position="77"/>
        <end position="115"/>
    </location>
</feature>
<sequence>MDEPFLAALERERQNSIPKSNYIHFVEPNKTYFIKDDEEDSRDDEVEIDHGWVREIDSDGDTEHFVFPVDGKKRELAEKAHKRAHDKIYPEPLAPGTAKGKEHMGQPPRNKDHEEICHGTRSSMWGKELVMTDDLDRIQVPSVIPVPTPVPVKATVPEKHVRINPVPIEV</sequence>
<dbReference type="AlphaFoldDB" id="A0A0C3ABN8"/>
<reference evidence="2 3" key="1">
    <citation type="submission" date="2014-04" db="EMBL/GenBank/DDBJ databases">
        <authorList>
            <consortium name="DOE Joint Genome Institute"/>
            <person name="Kuo A."/>
            <person name="Tarkka M."/>
            <person name="Buscot F."/>
            <person name="Kohler A."/>
            <person name="Nagy L.G."/>
            <person name="Floudas D."/>
            <person name="Copeland A."/>
            <person name="Barry K.W."/>
            <person name="Cichocki N."/>
            <person name="Veneault-Fourrey C."/>
            <person name="LaButti K."/>
            <person name="Lindquist E.A."/>
            <person name="Lipzen A."/>
            <person name="Lundell T."/>
            <person name="Morin E."/>
            <person name="Murat C."/>
            <person name="Sun H."/>
            <person name="Tunlid A."/>
            <person name="Henrissat B."/>
            <person name="Grigoriev I.V."/>
            <person name="Hibbett D.S."/>
            <person name="Martin F."/>
            <person name="Nordberg H.P."/>
            <person name="Cantor M.N."/>
            <person name="Hua S.X."/>
        </authorList>
    </citation>
    <scope>NUCLEOTIDE SEQUENCE [LARGE SCALE GENOMIC DNA]</scope>
    <source>
        <strain evidence="2 3">F 1598</strain>
    </source>
</reference>
<proteinExistence type="predicted"/>